<dbReference type="InterPro" id="IPR041614">
    <property type="entry name" value="DprA_WH"/>
</dbReference>
<comment type="caution">
    <text evidence="4">The sequence shown here is derived from an EMBL/GenBank/DDBJ whole genome shotgun (WGS) entry which is preliminary data.</text>
</comment>
<dbReference type="Proteomes" id="UP000295726">
    <property type="component" value="Unassembled WGS sequence"/>
</dbReference>
<name>A0A4R3K1Z7_9FIRM</name>
<dbReference type="RefSeq" id="WP_132383106.1">
    <property type="nucleotide sequence ID" value="NZ_DAIPCY010000012.1"/>
</dbReference>
<sequence length="359" mass="40217">MKYEYWFAQIARVNDRKKYFLREYLGTAKDIFYIEEMKLNKMEFLNEQDVNTIMQAKKTLDPDMLYKDLKKKSIRFIPWFSEEFPEKLCEIPTPPYALYVKGSIPERTKKTVAIVGARRCTHYGEKYALEYGEKLAQCDVSVISGLARGIDGAGHRGALMGKGSTYAVLGCGVDICYPREHIGLYTDILRQQGGILSEFPPGTPPVGCNFPRRNRIISGLSDVVLVMEAGEKSGSLITADMALEQGRDIYALPGPVNSSLSRGCNQLIRQGAGILLSPERLLDELGILPISSGENTDKNKKVLETGENMVYSRLCPYPKNLSQLAEETDLPPGEVLEKLVSLELQGYVKEISKNYYVTL</sequence>
<dbReference type="Gene3D" id="3.40.50.450">
    <property type="match status" value="1"/>
</dbReference>
<dbReference type="Pfam" id="PF17782">
    <property type="entry name" value="WHD_DprA"/>
    <property type="match status" value="1"/>
</dbReference>
<feature type="domain" description="DprA winged helix" evidence="3">
    <location>
        <begin position="303"/>
        <end position="349"/>
    </location>
</feature>
<dbReference type="GO" id="GO:0009294">
    <property type="term" value="P:DNA-mediated transformation"/>
    <property type="evidence" value="ECO:0007669"/>
    <property type="project" value="InterPro"/>
</dbReference>
<dbReference type="EMBL" id="SLZZ01000026">
    <property type="protein sequence ID" value="TCS75998.1"/>
    <property type="molecule type" value="Genomic_DNA"/>
</dbReference>
<evidence type="ECO:0000313" key="5">
    <source>
        <dbReference type="Proteomes" id="UP000295726"/>
    </source>
</evidence>
<evidence type="ECO:0000313" key="4">
    <source>
        <dbReference type="EMBL" id="TCS75998.1"/>
    </source>
</evidence>
<dbReference type="Gene3D" id="1.10.10.10">
    <property type="entry name" value="Winged helix-like DNA-binding domain superfamily/Winged helix DNA-binding domain"/>
    <property type="match status" value="1"/>
</dbReference>
<protein>
    <submittedName>
        <fullName evidence="4">DNA processing protein</fullName>
    </submittedName>
</protein>
<organism evidence="4 5">
    <name type="scientific">Muricomes intestini</name>
    <dbReference type="NCBI Taxonomy" id="1796634"/>
    <lineage>
        <taxon>Bacteria</taxon>
        <taxon>Bacillati</taxon>
        <taxon>Bacillota</taxon>
        <taxon>Clostridia</taxon>
        <taxon>Lachnospirales</taxon>
        <taxon>Lachnospiraceae</taxon>
        <taxon>Muricomes</taxon>
    </lineage>
</organism>
<evidence type="ECO:0000259" key="3">
    <source>
        <dbReference type="Pfam" id="PF17782"/>
    </source>
</evidence>
<accession>A0A4R3K1Z7</accession>
<evidence type="ECO:0000256" key="1">
    <source>
        <dbReference type="ARBA" id="ARBA00006525"/>
    </source>
</evidence>
<dbReference type="SUPFAM" id="SSF102405">
    <property type="entry name" value="MCP/YpsA-like"/>
    <property type="match status" value="1"/>
</dbReference>
<comment type="similarity">
    <text evidence="1">Belongs to the DprA/Smf family.</text>
</comment>
<dbReference type="InterPro" id="IPR003488">
    <property type="entry name" value="DprA"/>
</dbReference>
<proteinExistence type="inferred from homology"/>
<dbReference type="PANTHER" id="PTHR43022:SF1">
    <property type="entry name" value="PROTEIN SMF"/>
    <property type="match status" value="1"/>
</dbReference>
<dbReference type="InterPro" id="IPR036388">
    <property type="entry name" value="WH-like_DNA-bd_sf"/>
</dbReference>
<keyword evidence="5" id="KW-1185">Reference proteome</keyword>
<gene>
    <name evidence="4" type="ORF">EDD59_12638</name>
</gene>
<feature type="domain" description="Smf/DprA SLOG" evidence="2">
    <location>
        <begin position="76"/>
        <end position="285"/>
    </location>
</feature>
<dbReference type="PANTHER" id="PTHR43022">
    <property type="entry name" value="PROTEIN SMF"/>
    <property type="match status" value="1"/>
</dbReference>
<dbReference type="InterPro" id="IPR057666">
    <property type="entry name" value="DrpA_SLOG"/>
</dbReference>
<dbReference type="OrthoDB" id="9785707at2"/>
<reference evidence="4 5" key="1">
    <citation type="submission" date="2019-03" db="EMBL/GenBank/DDBJ databases">
        <title>Genomic Encyclopedia of Type Strains, Phase IV (KMG-IV): sequencing the most valuable type-strain genomes for metagenomic binning, comparative biology and taxonomic classification.</title>
        <authorList>
            <person name="Goeker M."/>
        </authorList>
    </citation>
    <scope>NUCLEOTIDE SEQUENCE [LARGE SCALE GENOMIC DNA]</scope>
    <source>
        <strain evidence="4 5">DSM 29489</strain>
    </source>
</reference>
<dbReference type="NCBIfam" id="TIGR00732">
    <property type="entry name" value="dprA"/>
    <property type="match status" value="1"/>
</dbReference>
<dbReference type="AlphaFoldDB" id="A0A4R3K1Z7"/>
<evidence type="ECO:0000259" key="2">
    <source>
        <dbReference type="Pfam" id="PF02481"/>
    </source>
</evidence>
<dbReference type="Pfam" id="PF02481">
    <property type="entry name" value="DNA_processg_A"/>
    <property type="match status" value="1"/>
</dbReference>